<dbReference type="EMBL" id="HBUF01256544">
    <property type="protein sequence ID" value="CAG6681698.1"/>
    <property type="molecule type" value="Transcribed_RNA"/>
</dbReference>
<reference evidence="2" key="1">
    <citation type="submission" date="2021-05" db="EMBL/GenBank/DDBJ databases">
        <authorList>
            <person name="Alioto T."/>
            <person name="Alioto T."/>
            <person name="Gomez Garrido J."/>
        </authorList>
    </citation>
    <scope>NUCLEOTIDE SEQUENCE</scope>
</reference>
<accession>A0A8D8TA62</accession>
<organism evidence="2">
    <name type="scientific">Cacopsylla melanoneura</name>
    <dbReference type="NCBI Taxonomy" id="428564"/>
    <lineage>
        <taxon>Eukaryota</taxon>
        <taxon>Metazoa</taxon>
        <taxon>Ecdysozoa</taxon>
        <taxon>Arthropoda</taxon>
        <taxon>Hexapoda</taxon>
        <taxon>Insecta</taxon>
        <taxon>Pterygota</taxon>
        <taxon>Neoptera</taxon>
        <taxon>Paraneoptera</taxon>
        <taxon>Hemiptera</taxon>
        <taxon>Sternorrhyncha</taxon>
        <taxon>Psylloidea</taxon>
        <taxon>Psyllidae</taxon>
        <taxon>Psyllinae</taxon>
        <taxon>Cacopsylla</taxon>
    </lineage>
</organism>
<keyword evidence="1" id="KW-1133">Transmembrane helix</keyword>
<dbReference type="EMBL" id="HBUF01070877">
    <property type="protein sequence ID" value="CAG6629476.1"/>
    <property type="molecule type" value="Transcribed_RNA"/>
</dbReference>
<dbReference type="EMBL" id="HBUF01349376">
    <property type="protein sequence ID" value="CAG6712484.1"/>
    <property type="molecule type" value="Transcribed_RNA"/>
</dbReference>
<protein>
    <submittedName>
        <fullName evidence="2">Uncharacterized protein</fullName>
    </submittedName>
</protein>
<dbReference type="AlphaFoldDB" id="A0A8D8TA62"/>
<evidence type="ECO:0000313" key="2">
    <source>
        <dbReference type="EMBL" id="CAG6681701.1"/>
    </source>
</evidence>
<dbReference type="EMBL" id="HBUF01256548">
    <property type="protein sequence ID" value="CAG6681704.1"/>
    <property type="molecule type" value="Transcribed_RNA"/>
</dbReference>
<dbReference type="EMBL" id="HBUF01256546">
    <property type="protein sequence ID" value="CAG6681701.1"/>
    <property type="molecule type" value="Transcribed_RNA"/>
</dbReference>
<keyword evidence="1" id="KW-0812">Transmembrane</keyword>
<sequence length="115" mass="13118">MEAAEFVGYFMNSRWCDIRCRCQLLDGSRLCGGLSDVSWKMEGSLEDRLIVVVDFNMFGVSFKLLVLFSNFSGIFPIVSCLFLSYFCLWRNINCLKGGSLLMLRSHILKLLKVAL</sequence>
<proteinExistence type="predicted"/>
<evidence type="ECO:0000256" key="1">
    <source>
        <dbReference type="SAM" id="Phobius"/>
    </source>
</evidence>
<name>A0A8D8TA62_9HEMI</name>
<feature type="transmembrane region" description="Helical" evidence="1">
    <location>
        <begin position="74"/>
        <end position="92"/>
    </location>
</feature>
<dbReference type="EMBL" id="HBUF01070875">
    <property type="protein sequence ID" value="CAG6629475.1"/>
    <property type="molecule type" value="Transcribed_RNA"/>
</dbReference>
<keyword evidence="1" id="KW-0472">Membrane</keyword>
<dbReference type="EMBL" id="HBUF01070878">
    <property type="protein sequence ID" value="CAG6629477.1"/>
    <property type="molecule type" value="Transcribed_RNA"/>
</dbReference>